<gene>
    <name evidence="1" type="ORF">IFJ75_08550</name>
</gene>
<protein>
    <submittedName>
        <fullName evidence="1">Uncharacterized protein</fullName>
    </submittedName>
</protein>
<keyword evidence="2" id="KW-1185">Reference proteome</keyword>
<dbReference type="Proteomes" id="UP000663918">
    <property type="component" value="Chromosome"/>
</dbReference>
<dbReference type="AlphaFoldDB" id="A0A975C2X3"/>
<organism evidence="1 2">
    <name type="scientific">Brevundimonas goettingensis</name>
    <dbReference type="NCBI Taxonomy" id="2774190"/>
    <lineage>
        <taxon>Bacteria</taxon>
        <taxon>Pseudomonadati</taxon>
        <taxon>Pseudomonadota</taxon>
        <taxon>Alphaproteobacteria</taxon>
        <taxon>Caulobacterales</taxon>
        <taxon>Caulobacteraceae</taxon>
        <taxon>Brevundimonas</taxon>
    </lineage>
</organism>
<accession>A0A975C2X3</accession>
<evidence type="ECO:0000313" key="2">
    <source>
        <dbReference type="Proteomes" id="UP000663918"/>
    </source>
</evidence>
<dbReference type="KEGG" id="bgoe:IFJ75_08550"/>
<proteinExistence type="predicted"/>
<dbReference type="RefSeq" id="WP_207932158.1">
    <property type="nucleotide sequence ID" value="NZ_CP062222.1"/>
</dbReference>
<reference evidence="1" key="1">
    <citation type="submission" date="2020-09" db="EMBL/GenBank/DDBJ databases">
        <title>Brevundimonas sp. LVF2 isolated from a puddle in Goettingen, Germany.</title>
        <authorList>
            <person name="Friedrich I."/>
            <person name="Klassen A."/>
            <person name="Hannes N."/>
            <person name="Schneider D."/>
            <person name="Hertel R."/>
            <person name="Daniel R."/>
        </authorList>
    </citation>
    <scope>NUCLEOTIDE SEQUENCE</scope>
    <source>
        <strain evidence="1">LVF2</strain>
    </source>
</reference>
<sequence>MPDYHFMLQPRRSDEPELEWVAATDDEQAAALAELRLLMDDNFAAVSFEGMDGQVRRLQRDPVRLAVGRAHRPDV</sequence>
<name>A0A975C2X3_9CAUL</name>
<evidence type="ECO:0000313" key="1">
    <source>
        <dbReference type="EMBL" id="QTC92878.1"/>
    </source>
</evidence>
<dbReference type="EMBL" id="CP062222">
    <property type="protein sequence ID" value="QTC92878.1"/>
    <property type="molecule type" value="Genomic_DNA"/>
</dbReference>